<name>A0A0L0S979_ALLM3</name>
<dbReference type="Proteomes" id="UP000054350">
    <property type="component" value="Unassembled WGS sequence"/>
</dbReference>
<sequence length="156" mass="17874">MNALYRSLLTKWGASTMPNPWARIFNTLFSLVLKEYRAGQCCGLDGRDSDDPSCIECRVKVVSGAIAVRKRDPKWFNALPSRPLSFVHENTLLHKKVLRTVLHLPEKLVNQLPYYPDINPHDPPMRIFDQTVVEKIMFAVTGRTGTLEVDYESRSR</sequence>
<dbReference type="VEuPathDB" id="FungiDB:AMAG_03489"/>
<gene>
    <name evidence="1" type="ORF">AMAG_03489</name>
</gene>
<keyword evidence="2" id="KW-1185">Reference proteome</keyword>
<accession>A0A0L0S979</accession>
<protein>
    <submittedName>
        <fullName evidence="1">Uncharacterized protein</fullName>
    </submittedName>
</protein>
<dbReference type="OrthoDB" id="5541946at2759"/>
<reference evidence="1 2" key="1">
    <citation type="submission" date="2009-11" db="EMBL/GenBank/DDBJ databases">
        <title>Annotation of Allomyces macrogynus ATCC 38327.</title>
        <authorList>
            <consortium name="The Broad Institute Genome Sequencing Platform"/>
            <person name="Russ C."/>
            <person name="Cuomo C."/>
            <person name="Burger G."/>
            <person name="Gray M.W."/>
            <person name="Holland P.W.H."/>
            <person name="King N."/>
            <person name="Lang F.B.F."/>
            <person name="Roger A.J."/>
            <person name="Ruiz-Trillo I."/>
            <person name="Young S.K."/>
            <person name="Zeng Q."/>
            <person name="Gargeya S."/>
            <person name="Fitzgerald M."/>
            <person name="Haas B."/>
            <person name="Abouelleil A."/>
            <person name="Alvarado L."/>
            <person name="Arachchi H.M."/>
            <person name="Berlin A."/>
            <person name="Chapman S.B."/>
            <person name="Gearin G."/>
            <person name="Goldberg J."/>
            <person name="Griggs A."/>
            <person name="Gujja S."/>
            <person name="Hansen M."/>
            <person name="Heiman D."/>
            <person name="Howarth C."/>
            <person name="Larimer J."/>
            <person name="Lui A."/>
            <person name="MacDonald P.J.P."/>
            <person name="McCowen C."/>
            <person name="Montmayeur A."/>
            <person name="Murphy C."/>
            <person name="Neiman D."/>
            <person name="Pearson M."/>
            <person name="Priest M."/>
            <person name="Roberts A."/>
            <person name="Saif S."/>
            <person name="Shea T."/>
            <person name="Sisk P."/>
            <person name="Stolte C."/>
            <person name="Sykes S."/>
            <person name="Wortman J."/>
            <person name="Nusbaum C."/>
            <person name="Birren B."/>
        </authorList>
    </citation>
    <scope>NUCLEOTIDE SEQUENCE [LARGE SCALE GENOMIC DNA]</scope>
    <source>
        <strain evidence="1 2">ATCC 38327</strain>
    </source>
</reference>
<reference evidence="2" key="2">
    <citation type="submission" date="2009-11" db="EMBL/GenBank/DDBJ databases">
        <title>The Genome Sequence of Allomyces macrogynus strain ATCC 38327.</title>
        <authorList>
            <consortium name="The Broad Institute Genome Sequencing Platform"/>
            <person name="Russ C."/>
            <person name="Cuomo C."/>
            <person name="Shea T."/>
            <person name="Young S.K."/>
            <person name="Zeng Q."/>
            <person name="Koehrsen M."/>
            <person name="Haas B."/>
            <person name="Borodovsky M."/>
            <person name="Guigo R."/>
            <person name="Alvarado L."/>
            <person name="Berlin A."/>
            <person name="Borenstein D."/>
            <person name="Chen Z."/>
            <person name="Engels R."/>
            <person name="Freedman E."/>
            <person name="Gellesch M."/>
            <person name="Goldberg J."/>
            <person name="Griggs A."/>
            <person name="Gujja S."/>
            <person name="Heiman D."/>
            <person name="Hepburn T."/>
            <person name="Howarth C."/>
            <person name="Jen D."/>
            <person name="Larson L."/>
            <person name="Lewis B."/>
            <person name="Mehta T."/>
            <person name="Park D."/>
            <person name="Pearson M."/>
            <person name="Roberts A."/>
            <person name="Saif S."/>
            <person name="Shenoy N."/>
            <person name="Sisk P."/>
            <person name="Stolte C."/>
            <person name="Sykes S."/>
            <person name="Walk T."/>
            <person name="White J."/>
            <person name="Yandava C."/>
            <person name="Burger G."/>
            <person name="Gray M.W."/>
            <person name="Holland P.W.H."/>
            <person name="King N."/>
            <person name="Lang F.B.F."/>
            <person name="Roger A.J."/>
            <person name="Ruiz-Trillo I."/>
            <person name="Lander E."/>
            <person name="Nusbaum C."/>
        </authorList>
    </citation>
    <scope>NUCLEOTIDE SEQUENCE [LARGE SCALE GENOMIC DNA]</scope>
    <source>
        <strain evidence="2">ATCC 38327</strain>
    </source>
</reference>
<proteinExistence type="predicted"/>
<dbReference type="EMBL" id="GG745334">
    <property type="protein sequence ID" value="KNE59163.1"/>
    <property type="molecule type" value="Genomic_DNA"/>
</dbReference>
<dbReference type="AlphaFoldDB" id="A0A0L0S979"/>
<organism evidence="1 2">
    <name type="scientific">Allomyces macrogynus (strain ATCC 38327)</name>
    <name type="common">Allomyces javanicus var. macrogynus</name>
    <dbReference type="NCBI Taxonomy" id="578462"/>
    <lineage>
        <taxon>Eukaryota</taxon>
        <taxon>Fungi</taxon>
        <taxon>Fungi incertae sedis</taxon>
        <taxon>Blastocladiomycota</taxon>
        <taxon>Blastocladiomycetes</taxon>
        <taxon>Blastocladiales</taxon>
        <taxon>Blastocladiaceae</taxon>
        <taxon>Allomyces</taxon>
    </lineage>
</organism>
<evidence type="ECO:0000313" key="2">
    <source>
        <dbReference type="Proteomes" id="UP000054350"/>
    </source>
</evidence>
<evidence type="ECO:0000313" key="1">
    <source>
        <dbReference type="EMBL" id="KNE59163.1"/>
    </source>
</evidence>